<gene>
    <name evidence="11" type="ORF">SAMN04489730_7242</name>
</gene>
<dbReference type="GO" id="GO:0005524">
    <property type="term" value="F:ATP binding"/>
    <property type="evidence" value="ECO:0007669"/>
    <property type="project" value="UniProtKB-KW"/>
</dbReference>
<proteinExistence type="predicted"/>
<keyword evidence="9" id="KW-1133">Transmembrane helix</keyword>
<dbReference type="GO" id="GO:0016020">
    <property type="term" value="C:membrane"/>
    <property type="evidence" value="ECO:0007669"/>
    <property type="project" value="InterPro"/>
</dbReference>
<dbReference type="EC" id="2.7.13.3" evidence="2"/>
<accession>A0A1K1SZY6</accession>
<keyword evidence="3" id="KW-0597">Phosphoprotein</keyword>
<keyword evidence="8" id="KW-0902">Two-component regulatory system</keyword>
<dbReference type="SUPFAM" id="SSF55874">
    <property type="entry name" value="ATPase domain of HSP90 chaperone/DNA topoisomerase II/histidine kinase"/>
    <property type="match status" value="1"/>
</dbReference>
<dbReference type="GO" id="GO:0046983">
    <property type="term" value="F:protein dimerization activity"/>
    <property type="evidence" value="ECO:0007669"/>
    <property type="project" value="InterPro"/>
</dbReference>
<dbReference type="Pfam" id="PF02518">
    <property type="entry name" value="HATPase_c"/>
    <property type="match status" value="1"/>
</dbReference>
<evidence type="ECO:0000313" key="12">
    <source>
        <dbReference type="Proteomes" id="UP000182740"/>
    </source>
</evidence>
<keyword evidence="6 11" id="KW-0418">Kinase</keyword>
<keyword evidence="7" id="KW-0067">ATP-binding</keyword>
<feature type="transmembrane region" description="Helical" evidence="9">
    <location>
        <begin position="137"/>
        <end position="156"/>
    </location>
</feature>
<feature type="transmembrane region" description="Helical" evidence="9">
    <location>
        <begin position="111"/>
        <end position="130"/>
    </location>
</feature>
<feature type="domain" description="Histidine kinase/HSP90-like ATPase" evidence="10">
    <location>
        <begin position="297"/>
        <end position="388"/>
    </location>
</feature>
<dbReference type="Proteomes" id="UP000182740">
    <property type="component" value="Unassembled WGS sequence"/>
</dbReference>
<dbReference type="PANTHER" id="PTHR24421:SF10">
    <property type="entry name" value="NITRATE_NITRITE SENSOR PROTEIN NARQ"/>
    <property type="match status" value="1"/>
</dbReference>
<evidence type="ECO:0000256" key="6">
    <source>
        <dbReference type="ARBA" id="ARBA00022777"/>
    </source>
</evidence>
<evidence type="ECO:0000256" key="9">
    <source>
        <dbReference type="SAM" id="Phobius"/>
    </source>
</evidence>
<dbReference type="InterPro" id="IPR050482">
    <property type="entry name" value="Sensor_HK_TwoCompSys"/>
</dbReference>
<dbReference type="AlphaFoldDB" id="A0A1K1SZY6"/>
<keyword evidence="4" id="KW-0808">Transferase</keyword>
<evidence type="ECO:0000313" key="11">
    <source>
        <dbReference type="EMBL" id="SFW89421.1"/>
    </source>
</evidence>
<reference evidence="12" key="1">
    <citation type="submission" date="2016-11" db="EMBL/GenBank/DDBJ databases">
        <authorList>
            <person name="Varghese N."/>
            <person name="Submissions S."/>
        </authorList>
    </citation>
    <scope>NUCLEOTIDE SEQUENCE [LARGE SCALE GENOMIC DNA]</scope>
    <source>
        <strain evidence="12">DSM 44671</strain>
    </source>
</reference>
<comment type="catalytic activity">
    <reaction evidence="1">
        <text>ATP + protein L-histidine = ADP + protein N-phospho-L-histidine.</text>
        <dbReference type="EC" id="2.7.13.3"/>
    </reaction>
</comment>
<evidence type="ECO:0000256" key="1">
    <source>
        <dbReference type="ARBA" id="ARBA00000085"/>
    </source>
</evidence>
<dbReference type="STRING" id="546364.SAMN04489730_7242"/>
<dbReference type="Gene3D" id="1.20.5.1930">
    <property type="match status" value="1"/>
</dbReference>
<dbReference type="CDD" id="cd16917">
    <property type="entry name" value="HATPase_UhpB-NarQ-NarX-like"/>
    <property type="match status" value="1"/>
</dbReference>
<keyword evidence="9" id="KW-0812">Transmembrane</keyword>
<keyword evidence="12" id="KW-1185">Reference proteome</keyword>
<dbReference type="RefSeq" id="WP_072480426.1">
    <property type="nucleotide sequence ID" value="NZ_FPJG01000006.1"/>
</dbReference>
<organism evidence="11 12">
    <name type="scientific">Amycolatopsis australiensis</name>
    <dbReference type="NCBI Taxonomy" id="546364"/>
    <lineage>
        <taxon>Bacteria</taxon>
        <taxon>Bacillati</taxon>
        <taxon>Actinomycetota</taxon>
        <taxon>Actinomycetes</taxon>
        <taxon>Pseudonocardiales</taxon>
        <taxon>Pseudonocardiaceae</taxon>
        <taxon>Amycolatopsis</taxon>
    </lineage>
</organism>
<dbReference type="PANTHER" id="PTHR24421">
    <property type="entry name" value="NITRATE/NITRITE SENSOR PROTEIN NARX-RELATED"/>
    <property type="match status" value="1"/>
</dbReference>
<dbReference type="SMART" id="SM00387">
    <property type="entry name" value="HATPase_c"/>
    <property type="match status" value="1"/>
</dbReference>
<dbReference type="EMBL" id="FPJG01000006">
    <property type="protein sequence ID" value="SFW89421.1"/>
    <property type="molecule type" value="Genomic_DNA"/>
</dbReference>
<evidence type="ECO:0000256" key="3">
    <source>
        <dbReference type="ARBA" id="ARBA00022553"/>
    </source>
</evidence>
<dbReference type="GO" id="GO:0000155">
    <property type="term" value="F:phosphorelay sensor kinase activity"/>
    <property type="evidence" value="ECO:0007669"/>
    <property type="project" value="InterPro"/>
</dbReference>
<dbReference type="Pfam" id="PF07730">
    <property type="entry name" value="HisKA_3"/>
    <property type="match status" value="1"/>
</dbReference>
<keyword evidence="5" id="KW-0547">Nucleotide-binding</keyword>
<dbReference type="InterPro" id="IPR036890">
    <property type="entry name" value="HATPase_C_sf"/>
</dbReference>
<keyword evidence="9" id="KW-0472">Membrane</keyword>
<name>A0A1K1SZY6_9PSEU</name>
<dbReference type="InterPro" id="IPR011712">
    <property type="entry name" value="Sig_transdc_His_kin_sub3_dim/P"/>
</dbReference>
<sequence length="394" mass="41708">MSIPRLRALPAWQQDALIALTTWLLGAGVYAAGIHRLVTADDHAPLWVRLLELTALCGLELLRRWVPGALLLATAVLAVDIRLGPSLPMAIIYTDFLYAATLYGSRRTSRVMIGIAAASVVTVLAAVLVVGQTWRTAVLAAVAVLPFVVTPVWWAANVRQQRDIAETERANAAQLAKIAELDRRAAVAAERGRMARDLHDVIAGHLSAIAIQSEAALSLSDAKLAKTVLESVRENSVSALEEMRAMIGLLKTEEGSAETTAPARLAQLSRLVESARASGLAVTVESTVDSQASLPAAVDLTAYRIAQEALTNAVKHAPGGRVDVDIRHLDGILAVEVRNDVHHPHQPSGGSGTGLLNMRERADAVGGTLTAGLAGESWLVRAELPVSPAEGATR</sequence>
<evidence type="ECO:0000256" key="2">
    <source>
        <dbReference type="ARBA" id="ARBA00012438"/>
    </source>
</evidence>
<evidence type="ECO:0000256" key="4">
    <source>
        <dbReference type="ARBA" id="ARBA00022679"/>
    </source>
</evidence>
<protein>
    <recommendedName>
        <fullName evidence="2">histidine kinase</fullName>
        <ecNumber evidence="2">2.7.13.3</ecNumber>
    </recommendedName>
</protein>
<evidence type="ECO:0000259" key="10">
    <source>
        <dbReference type="SMART" id="SM00387"/>
    </source>
</evidence>
<dbReference type="InterPro" id="IPR003594">
    <property type="entry name" value="HATPase_dom"/>
</dbReference>
<dbReference type="OrthoDB" id="227596at2"/>
<dbReference type="Gene3D" id="3.30.565.10">
    <property type="entry name" value="Histidine kinase-like ATPase, C-terminal domain"/>
    <property type="match status" value="1"/>
</dbReference>
<evidence type="ECO:0000256" key="5">
    <source>
        <dbReference type="ARBA" id="ARBA00022741"/>
    </source>
</evidence>
<evidence type="ECO:0000256" key="8">
    <source>
        <dbReference type="ARBA" id="ARBA00023012"/>
    </source>
</evidence>
<evidence type="ECO:0000256" key="7">
    <source>
        <dbReference type="ARBA" id="ARBA00022840"/>
    </source>
</evidence>